<dbReference type="InterPro" id="IPR009030">
    <property type="entry name" value="Growth_fac_rcpt_cys_sf"/>
</dbReference>
<evidence type="ECO:0000313" key="3">
    <source>
        <dbReference type="EMBL" id="VDI13415.1"/>
    </source>
</evidence>
<reference evidence="3" key="1">
    <citation type="submission" date="2018-11" db="EMBL/GenBank/DDBJ databases">
        <authorList>
            <person name="Alioto T."/>
            <person name="Alioto T."/>
        </authorList>
    </citation>
    <scope>NUCLEOTIDE SEQUENCE</scope>
</reference>
<dbReference type="AlphaFoldDB" id="A0A8B6D3Q6"/>
<dbReference type="EMBL" id="UYJE01002757">
    <property type="protein sequence ID" value="VDI13415.1"/>
    <property type="molecule type" value="Genomic_DNA"/>
</dbReference>
<keyword evidence="2" id="KW-0732">Signal</keyword>
<feature type="signal peptide" evidence="2">
    <location>
        <begin position="1"/>
        <end position="25"/>
    </location>
</feature>
<feature type="chain" id="PRO_5032410858" description="TNFR-Cys domain-containing protein" evidence="2">
    <location>
        <begin position="26"/>
        <end position="200"/>
    </location>
</feature>
<organism evidence="3 4">
    <name type="scientific">Mytilus galloprovincialis</name>
    <name type="common">Mediterranean mussel</name>
    <dbReference type="NCBI Taxonomy" id="29158"/>
    <lineage>
        <taxon>Eukaryota</taxon>
        <taxon>Metazoa</taxon>
        <taxon>Spiralia</taxon>
        <taxon>Lophotrochozoa</taxon>
        <taxon>Mollusca</taxon>
        <taxon>Bivalvia</taxon>
        <taxon>Autobranchia</taxon>
        <taxon>Pteriomorphia</taxon>
        <taxon>Mytilida</taxon>
        <taxon>Mytiloidea</taxon>
        <taxon>Mytilidae</taxon>
        <taxon>Mytilinae</taxon>
        <taxon>Mytilus</taxon>
    </lineage>
</organism>
<feature type="transmembrane region" description="Helical" evidence="1">
    <location>
        <begin position="124"/>
        <end position="145"/>
    </location>
</feature>
<dbReference type="SUPFAM" id="SSF57184">
    <property type="entry name" value="Growth factor receptor domain"/>
    <property type="match status" value="1"/>
</dbReference>
<name>A0A8B6D3Q6_MYTGA</name>
<keyword evidence="1" id="KW-0812">Transmembrane</keyword>
<keyword evidence="1" id="KW-1133">Transmembrane helix</keyword>
<dbReference type="Proteomes" id="UP000596742">
    <property type="component" value="Unassembled WGS sequence"/>
</dbReference>
<keyword evidence="1" id="KW-0472">Membrane</keyword>
<sequence length="200" mass="22400">MEVVKILLCVAFIEVYLILTTTCNGNQNGECNNTTRFEKFCCSGYELKNRTCTKCPTGYDSEKNSTCKKCTTGMYGGKCVNRCKCNINEMCNHIEGCVTRTREENNSSKSISQDPPTTSHNSDVVIYMTCVAVGSVLVVVCGLLVKNKEAICRKKSGNSSVKHMIHKLKKTTINDGHKQKDAERLYDEINEKYMINFDGE</sequence>
<protein>
    <recommendedName>
        <fullName evidence="5">TNFR-Cys domain-containing protein</fullName>
    </recommendedName>
</protein>
<evidence type="ECO:0000313" key="4">
    <source>
        <dbReference type="Proteomes" id="UP000596742"/>
    </source>
</evidence>
<evidence type="ECO:0000256" key="2">
    <source>
        <dbReference type="SAM" id="SignalP"/>
    </source>
</evidence>
<proteinExistence type="predicted"/>
<comment type="caution">
    <text evidence="3">The sequence shown here is derived from an EMBL/GenBank/DDBJ whole genome shotgun (WGS) entry which is preliminary data.</text>
</comment>
<gene>
    <name evidence="3" type="ORF">MGAL_10B058704</name>
</gene>
<evidence type="ECO:0008006" key="5">
    <source>
        <dbReference type="Google" id="ProtNLM"/>
    </source>
</evidence>
<dbReference type="OrthoDB" id="6130531at2759"/>
<accession>A0A8B6D3Q6</accession>
<evidence type="ECO:0000256" key="1">
    <source>
        <dbReference type="SAM" id="Phobius"/>
    </source>
</evidence>
<keyword evidence="4" id="KW-1185">Reference proteome</keyword>